<dbReference type="PRINTS" id="PR00420">
    <property type="entry name" value="RNGMNOXGNASE"/>
</dbReference>
<sequence length="556" mass="59036">MVEGEPVVRVPVLIVGGGPVGLALALLLDYHGVACTVLDDGDGPRGTPRGSTHNARTMEHYRRLGLAEAVRGLGLPPADPTDVAYFTRYAGYPLARLPMPSAAAKRRAVAESAATDQVPEPLHRANQMYVERLLHAAARARPGIAVQPAWRVLDVRQDGSAAEATAERAGDGRRQRWRARYVVGCDGARSVVRAAIGAHYAGEGGVDQRILGRRATALHLRLPTLYRDVLTGPRAWSYWAVNDELAVNLIALDGESEFFLLTSSIDPDDPDPGRAAELVRRAAGADVPVEVLDRRAWTPGQALVAERFADRRLLLAGDAAHLFTPTGGFGMNTGIDDGANLAWKLAGALQGWGGPGLVGSYGAERRPIALRNTAAARRLNRNLADIAPTAVLEEDSAKGAAERDRVGALLSTYGEQFASIGVQLGARYDGSPLLHPDRAAPPPDSPTEYVPSAVPGGRAPHAWCGPGRGPGDSLFDRLGPGFTLLRLGPHPPAAAPAVAAARAAGIPLTVLDAPDPQIRELYGRDAALVRPDQHVAWRGDRLPDDPGEWLRRAVGH</sequence>
<dbReference type="PANTHER" id="PTHR43004">
    <property type="entry name" value="TRK SYSTEM POTASSIUM UPTAKE PROTEIN"/>
    <property type="match status" value="1"/>
</dbReference>
<organism evidence="5 6">
    <name type="scientific">Dactylosporangium vinaceum</name>
    <dbReference type="NCBI Taxonomy" id="53362"/>
    <lineage>
        <taxon>Bacteria</taxon>
        <taxon>Bacillati</taxon>
        <taxon>Actinomycetota</taxon>
        <taxon>Actinomycetes</taxon>
        <taxon>Micromonosporales</taxon>
        <taxon>Micromonosporaceae</taxon>
        <taxon>Dactylosporangium</taxon>
    </lineage>
</organism>
<keyword evidence="3" id="KW-0274">FAD</keyword>
<comment type="cofactor">
    <cofactor evidence="1">
        <name>FAD</name>
        <dbReference type="ChEBI" id="CHEBI:57692"/>
    </cofactor>
</comment>
<evidence type="ECO:0000313" key="6">
    <source>
        <dbReference type="Proteomes" id="UP001589608"/>
    </source>
</evidence>
<protein>
    <submittedName>
        <fullName evidence="5">FAD-dependent monooxygenase</fullName>
    </submittedName>
</protein>
<keyword evidence="5" id="KW-0503">Monooxygenase</keyword>
<dbReference type="Proteomes" id="UP001589608">
    <property type="component" value="Unassembled WGS sequence"/>
</dbReference>
<dbReference type="NCBIfam" id="NF004780">
    <property type="entry name" value="PRK06126.1"/>
    <property type="match status" value="1"/>
</dbReference>
<name>A0ABV5MEE9_9ACTN</name>
<dbReference type="RefSeq" id="WP_223092519.1">
    <property type="nucleotide sequence ID" value="NZ_CP061913.1"/>
</dbReference>
<reference evidence="5 6" key="1">
    <citation type="submission" date="2024-09" db="EMBL/GenBank/DDBJ databases">
        <authorList>
            <person name="Sun Q."/>
            <person name="Mori K."/>
        </authorList>
    </citation>
    <scope>NUCLEOTIDE SEQUENCE [LARGE SCALE GENOMIC DNA]</scope>
    <source>
        <strain evidence="5 6">JCM 3307</strain>
    </source>
</reference>
<accession>A0ABV5MEE9</accession>
<keyword evidence="5" id="KW-0560">Oxidoreductase</keyword>
<feature type="domain" description="FAD-binding" evidence="4">
    <location>
        <begin position="10"/>
        <end position="373"/>
    </location>
</feature>
<dbReference type="EMBL" id="JBHMCA010000052">
    <property type="protein sequence ID" value="MFB9447230.1"/>
    <property type="molecule type" value="Genomic_DNA"/>
</dbReference>
<dbReference type="InterPro" id="IPR036188">
    <property type="entry name" value="FAD/NAD-bd_sf"/>
</dbReference>
<evidence type="ECO:0000259" key="4">
    <source>
        <dbReference type="Pfam" id="PF01494"/>
    </source>
</evidence>
<dbReference type="PANTHER" id="PTHR43004:SF19">
    <property type="entry name" value="BINDING MONOOXYGENASE, PUTATIVE (JCVI)-RELATED"/>
    <property type="match status" value="1"/>
</dbReference>
<dbReference type="SUPFAM" id="SSF51905">
    <property type="entry name" value="FAD/NAD(P)-binding domain"/>
    <property type="match status" value="1"/>
</dbReference>
<gene>
    <name evidence="5" type="ORF">ACFFTR_29415</name>
</gene>
<dbReference type="Pfam" id="PF21274">
    <property type="entry name" value="Rng_hyd_C"/>
    <property type="match status" value="1"/>
</dbReference>
<dbReference type="Pfam" id="PF01494">
    <property type="entry name" value="FAD_binding_3"/>
    <property type="match status" value="1"/>
</dbReference>
<evidence type="ECO:0000313" key="5">
    <source>
        <dbReference type="EMBL" id="MFB9447230.1"/>
    </source>
</evidence>
<keyword evidence="6" id="KW-1185">Reference proteome</keyword>
<keyword evidence="2" id="KW-0285">Flavoprotein</keyword>
<evidence type="ECO:0000256" key="3">
    <source>
        <dbReference type="ARBA" id="ARBA00022827"/>
    </source>
</evidence>
<evidence type="ECO:0000256" key="2">
    <source>
        <dbReference type="ARBA" id="ARBA00022630"/>
    </source>
</evidence>
<dbReference type="Gene3D" id="3.50.50.60">
    <property type="entry name" value="FAD/NAD(P)-binding domain"/>
    <property type="match status" value="1"/>
</dbReference>
<comment type="caution">
    <text evidence="5">The sequence shown here is derived from an EMBL/GenBank/DDBJ whole genome shotgun (WGS) entry which is preliminary data.</text>
</comment>
<dbReference type="InterPro" id="IPR002938">
    <property type="entry name" value="FAD-bd"/>
</dbReference>
<dbReference type="Gene3D" id="3.30.9.10">
    <property type="entry name" value="D-Amino Acid Oxidase, subunit A, domain 2"/>
    <property type="match status" value="1"/>
</dbReference>
<proteinExistence type="predicted"/>
<dbReference type="InterPro" id="IPR050641">
    <property type="entry name" value="RIFMO-like"/>
</dbReference>
<evidence type="ECO:0000256" key="1">
    <source>
        <dbReference type="ARBA" id="ARBA00001974"/>
    </source>
</evidence>
<dbReference type="Gene3D" id="3.40.30.120">
    <property type="match status" value="1"/>
</dbReference>
<dbReference type="GO" id="GO:0004497">
    <property type="term" value="F:monooxygenase activity"/>
    <property type="evidence" value="ECO:0007669"/>
    <property type="project" value="UniProtKB-KW"/>
</dbReference>